<dbReference type="PANTHER" id="PTHR45649:SF13">
    <property type="entry name" value="THIAMINE TRANSPORTER THI9"/>
    <property type="match status" value="1"/>
</dbReference>
<dbReference type="OrthoDB" id="10054429at2759"/>
<keyword evidence="4 6" id="KW-1133">Transmembrane helix</keyword>
<dbReference type="GO" id="GO:0016020">
    <property type="term" value="C:membrane"/>
    <property type="evidence" value="ECO:0007669"/>
    <property type="project" value="UniProtKB-SubCell"/>
</dbReference>
<evidence type="ECO:0000256" key="1">
    <source>
        <dbReference type="ARBA" id="ARBA00004141"/>
    </source>
</evidence>
<feature type="transmembrane region" description="Helical" evidence="6">
    <location>
        <begin position="260"/>
        <end position="280"/>
    </location>
</feature>
<keyword evidence="8" id="KW-1185">Reference proteome</keyword>
<sequence length="511" mass="55671">MGAITLDKDAIALAKLGYYQDFTRALGVFENFAASFSAMGFYGTIPALFGYSLSTGGPLAVWVTWLIGGTLGLIGALVLAEICSSMPTAGGIYFWAARLGGEKHGPLLSWLTAWWNWCAWIVAVPSTAQSATLLLTSAIMIRDPTYVSQPWHQVLLCCGCIAYSAMINLTNVYVLKQFFRFCSVFILIQYILYVTWIPAKAPSFQSSPFFTTFVNVTGFNDAYCWMIALLSPAYTFTGYDTSAHVAEETEDASRAAARGMWMSVAVSLFFSIPQVFLFLACVQDLDDIISYTYPMPVASFWIQTIGENGAITLLVLLWIGSLNGAAAGLTSASRVTYAVARDKVLPFSSYLYKTSSSGIPTRAVLFCALIAFLCVLPILGSTVAFNALVATSAICTNTSYAMPVIGRVFIAGSSFKRGAWHLGHFNTPLSLIFLAWIGLVFACLCLPTAYPVQAQNFNYTPVMVGFVTLVSAFGWIVSARTWFKGPQRLVSESEAEEMERQLMEKVGVVEA</sequence>
<name>A0A139A6J5_GONPJ</name>
<keyword evidence="5 6" id="KW-0472">Membrane</keyword>
<dbReference type="OMA" id="FINMYAM"/>
<feature type="transmembrane region" description="Helical" evidence="6">
    <location>
        <begin position="114"/>
        <end position="141"/>
    </location>
</feature>
<gene>
    <name evidence="7" type="ORF">M427DRAFT_59584</name>
</gene>
<feature type="transmembrane region" description="Helical" evidence="6">
    <location>
        <begin position="32"/>
        <end position="52"/>
    </location>
</feature>
<keyword evidence="2" id="KW-0813">Transport</keyword>
<evidence type="ECO:0000256" key="3">
    <source>
        <dbReference type="ARBA" id="ARBA00022692"/>
    </source>
</evidence>
<evidence type="ECO:0000256" key="6">
    <source>
        <dbReference type="SAM" id="Phobius"/>
    </source>
</evidence>
<dbReference type="PIRSF" id="PIRSF006060">
    <property type="entry name" value="AA_transporter"/>
    <property type="match status" value="1"/>
</dbReference>
<dbReference type="GO" id="GO:0022857">
    <property type="term" value="F:transmembrane transporter activity"/>
    <property type="evidence" value="ECO:0007669"/>
    <property type="project" value="InterPro"/>
</dbReference>
<feature type="transmembrane region" description="Helical" evidence="6">
    <location>
        <begin position="431"/>
        <end position="450"/>
    </location>
</feature>
<feature type="transmembrane region" description="Helical" evidence="6">
    <location>
        <begin position="153"/>
        <end position="172"/>
    </location>
</feature>
<dbReference type="AlphaFoldDB" id="A0A139A6J5"/>
<feature type="transmembrane region" description="Helical" evidence="6">
    <location>
        <begin position="59"/>
        <end position="80"/>
    </location>
</feature>
<evidence type="ECO:0000256" key="2">
    <source>
        <dbReference type="ARBA" id="ARBA00022448"/>
    </source>
</evidence>
<feature type="transmembrane region" description="Helical" evidence="6">
    <location>
        <begin position="363"/>
        <end position="381"/>
    </location>
</feature>
<accession>A0A139A6J5</accession>
<dbReference type="STRING" id="1344416.A0A139A6J5"/>
<feature type="transmembrane region" description="Helical" evidence="6">
    <location>
        <begin position="462"/>
        <end position="483"/>
    </location>
</feature>
<keyword evidence="3 6" id="KW-0812">Transmembrane</keyword>
<evidence type="ECO:0000313" key="7">
    <source>
        <dbReference type="EMBL" id="KXS12440.1"/>
    </source>
</evidence>
<evidence type="ECO:0000256" key="5">
    <source>
        <dbReference type="ARBA" id="ARBA00023136"/>
    </source>
</evidence>
<dbReference type="Gene3D" id="1.20.1740.10">
    <property type="entry name" value="Amino acid/polyamine transporter I"/>
    <property type="match status" value="1"/>
</dbReference>
<feature type="transmembrane region" description="Helical" evidence="6">
    <location>
        <begin position="300"/>
        <end position="319"/>
    </location>
</feature>
<feature type="transmembrane region" description="Helical" evidence="6">
    <location>
        <begin position="178"/>
        <end position="197"/>
    </location>
</feature>
<feature type="transmembrane region" description="Helical" evidence="6">
    <location>
        <begin position="387"/>
        <end position="410"/>
    </location>
</feature>
<evidence type="ECO:0000313" key="8">
    <source>
        <dbReference type="Proteomes" id="UP000070544"/>
    </source>
</evidence>
<organism evidence="7 8">
    <name type="scientific">Gonapodya prolifera (strain JEL478)</name>
    <name type="common">Monoblepharis prolifera</name>
    <dbReference type="NCBI Taxonomy" id="1344416"/>
    <lineage>
        <taxon>Eukaryota</taxon>
        <taxon>Fungi</taxon>
        <taxon>Fungi incertae sedis</taxon>
        <taxon>Chytridiomycota</taxon>
        <taxon>Chytridiomycota incertae sedis</taxon>
        <taxon>Monoblepharidomycetes</taxon>
        <taxon>Monoblepharidales</taxon>
        <taxon>Gonapodyaceae</taxon>
        <taxon>Gonapodya</taxon>
    </lineage>
</organism>
<reference evidence="7 8" key="1">
    <citation type="journal article" date="2015" name="Genome Biol. Evol.">
        <title>Phylogenomic analyses indicate that early fungi evolved digesting cell walls of algal ancestors of land plants.</title>
        <authorList>
            <person name="Chang Y."/>
            <person name="Wang S."/>
            <person name="Sekimoto S."/>
            <person name="Aerts A.L."/>
            <person name="Choi C."/>
            <person name="Clum A."/>
            <person name="LaButti K.M."/>
            <person name="Lindquist E.A."/>
            <person name="Yee Ngan C."/>
            <person name="Ohm R.A."/>
            <person name="Salamov A.A."/>
            <person name="Grigoriev I.V."/>
            <person name="Spatafora J.W."/>
            <person name="Berbee M.L."/>
        </authorList>
    </citation>
    <scope>NUCLEOTIDE SEQUENCE [LARGE SCALE GENOMIC DNA]</scope>
    <source>
        <strain evidence="7 8">JEL478</strain>
    </source>
</reference>
<proteinExistence type="predicted"/>
<comment type="subcellular location">
    <subcellularLocation>
        <location evidence="1">Membrane</location>
        <topology evidence="1">Multi-pass membrane protein</topology>
    </subcellularLocation>
</comment>
<dbReference type="Proteomes" id="UP000070544">
    <property type="component" value="Unassembled WGS sequence"/>
</dbReference>
<dbReference type="Pfam" id="PF13520">
    <property type="entry name" value="AA_permease_2"/>
    <property type="match status" value="1"/>
</dbReference>
<dbReference type="EMBL" id="KQ965788">
    <property type="protein sequence ID" value="KXS12440.1"/>
    <property type="molecule type" value="Genomic_DNA"/>
</dbReference>
<dbReference type="PANTHER" id="PTHR45649">
    <property type="entry name" value="AMINO-ACID PERMEASE BAT1"/>
    <property type="match status" value="1"/>
</dbReference>
<protein>
    <submittedName>
        <fullName evidence="7">Amino acid transporter</fullName>
    </submittedName>
</protein>
<evidence type="ECO:0000256" key="4">
    <source>
        <dbReference type="ARBA" id="ARBA00022989"/>
    </source>
</evidence>
<dbReference type="InterPro" id="IPR002293">
    <property type="entry name" value="AA/rel_permease1"/>
</dbReference>